<organism evidence="2">
    <name type="scientific">Cyprideis torosa</name>
    <dbReference type="NCBI Taxonomy" id="163714"/>
    <lineage>
        <taxon>Eukaryota</taxon>
        <taxon>Metazoa</taxon>
        <taxon>Ecdysozoa</taxon>
        <taxon>Arthropoda</taxon>
        <taxon>Crustacea</taxon>
        <taxon>Oligostraca</taxon>
        <taxon>Ostracoda</taxon>
        <taxon>Podocopa</taxon>
        <taxon>Podocopida</taxon>
        <taxon>Cytherocopina</taxon>
        <taxon>Cytheroidea</taxon>
        <taxon>Cytherideidae</taxon>
        <taxon>Cyprideis</taxon>
    </lineage>
</organism>
<feature type="non-terminal residue" evidence="2">
    <location>
        <position position="1"/>
    </location>
</feature>
<comment type="similarity">
    <text evidence="1">Belongs to the peptidase S10 family.</text>
</comment>
<dbReference type="AlphaFoldDB" id="A0A7R8WU69"/>
<dbReference type="InterPro" id="IPR029058">
    <property type="entry name" value="AB_hydrolase_fold"/>
</dbReference>
<dbReference type="EMBL" id="OB698743">
    <property type="protein sequence ID" value="CAD7238265.1"/>
    <property type="molecule type" value="Genomic_DNA"/>
</dbReference>
<dbReference type="Gene3D" id="3.40.50.12670">
    <property type="match status" value="1"/>
</dbReference>
<reference evidence="2" key="1">
    <citation type="submission" date="2020-11" db="EMBL/GenBank/DDBJ databases">
        <authorList>
            <person name="Tran Van P."/>
        </authorList>
    </citation>
    <scope>NUCLEOTIDE SEQUENCE</scope>
</reference>
<dbReference type="SUPFAM" id="SSF53474">
    <property type="entry name" value="alpha/beta-Hydrolases"/>
    <property type="match status" value="1"/>
</dbReference>
<name>A0A7R8WU69_9CRUS</name>
<dbReference type="OrthoDB" id="443318at2759"/>
<accession>A0A7R8WU69</accession>
<protein>
    <submittedName>
        <fullName evidence="2">Uncharacterized protein</fullName>
    </submittedName>
</protein>
<dbReference type="InterPro" id="IPR001563">
    <property type="entry name" value="Peptidase_S10"/>
</dbReference>
<evidence type="ECO:0000313" key="2">
    <source>
        <dbReference type="EMBL" id="CAD7238265.1"/>
    </source>
</evidence>
<evidence type="ECO:0000256" key="1">
    <source>
        <dbReference type="ARBA" id="ARBA00009431"/>
    </source>
</evidence>
<sequence length="66" mass="7643">AIREDNGNILGFVKKYKDFSFYWILNAGHMVPSDAPYASRVMLNAITHPEKLHDWRSGCCDRKRSD</sequence>
<proteinExistence type="inferred from homology"/>
<dbReference type="GO" id="GO:0006508">
    <property type="term" value="P:proteolysis"/>
    <property type="evidence" value="ECO:0007669"/>
    <property type="project" value="InterPro"/>
</dbReference>
<gene>
    <name evidence="2" type="ORF">CTOB1V02_LOCUS16080</name>
</gene>
<dbReference type="GO" id="GO:0004185">
    <property type="term" value="F:serine-type carboxypeptidase activity"/>
    <property type="evidence" value="ECO:0007669"/>
    <property type="project" value="InterPro"/>
</dbReference>
<dbReference type="Pfam" id="PF00450">
    <property type="entry name" value="Peptidase_S10"/>
    <property type="match status" value="1"/>
</dbReference>